<proteinExistence type="predicted"/>
<keyword evidence="4" id="KW-0012">Acyltransferase</keyword>
<keyword evidence="4" id="KW-0808">Transferase</keyword>
<name>A0ABV3WQF5_9HYPH</name>
<dbReference type="EC" id="2.3.1.-" evidence="4"/>
<feature type="transmembrane region" description="Helical" evidence="1">
    <location>
        <begin position="107"/>
        <end position="126"/>
    </location>
</feature>
<keyword evidence="5" id="KW-1185">Reference proteome</keyword>
<feature type="transmembrane region" description="Helical" evidence="1">
    <location>
        <begin position="165"/>
        <end position="187"/>
    </location>
</feature>
<feature type="transmembrane region" description="Helical" evidence="1">
    <location>
        <begin position="308"/>
        <end position="331"/>
    </location>
</feature>
<evidence type="ECO:0000259" key="2">
    <source>
        <dbReference type="Pfam" id="PF01757"/>
    </source>
</evidence>
<keyword evidence="1" id="KW-0812">Transmembrane</keyword>
<evidence type="ECO:0000313" key="5">
    <source>
        <dbReference type="Proteomes" id="UP001559025"/>
    </source>
</evidence>
<gene>
    <name evidence="4" type="ORF">V1479_06210</name>
</gene>
<organism evidence="4 5">
    <name type="scientific">Neoaquamicrobium sediminum</name>
    <dbReference type="NCBI Taxonomy" id="1849104"/>
    <lineage>
        <taxon>Bacteria</taxon>
        <taxon>Pseudomonadati</taxon>
        <taxon>Pseudomonadota</taxon>
        <taxon>Alphaproteobacteria</taxon>
        <taxon>Hyphomicrobiales</taxon>
        <taxon>Phyllobacteriaceae</taxon>
        <taxon>Neoaquamicrobium</taxon>
    </lineage>
</organism>
<dbReference type="PANTHER" id="PTHR23028">
    <property type="entry name" value="ACETYLTRANSFERASE"/>
    <property type="match status" value="1"/>
</dbReference>
<comment type="caution">
    <text evidence="4">The sequence shown here is derived from an EMBL/GenBank/DDBJ whole genome shotgun (WGS) entry which is preliminary data.</text>
</comment>
<feature type="transmembrane region" description="Helical" evidence="1">
    <location>
        <begin position="276"/>
        <end position="296"/>
    </location>
</feature>
<dbReference type="InterPro" id="IPR002656">
    <property type="entry name" value="Acyl_transf_3_dom"/>
</dbReference>
<accession>A0ABV3WQF5</accession>
<dbReference type="InterPro" id="IPR050879">
    <property type="entry name" value="Acyltransferase_3"/>
</dbReference>
<dbReference type="GO" id="GO:0016746">
    <property type="term" value="F:acyltransferase activity"/>
    <property type="evidence" value="ECO:0007669"/>
    <property type="project" value="UniProtKB-KW"/>
</dbReference>
<keyword evidence="1" id="KW-1133">Transmembrane helix</keyword>
<evidence type="ECO:0000256" key="1">
    <source>
        <dbReference type="SAM" id="Phobius"/>
    </source>
</evidence>
<keyword evidence="1" id="KW-0472">Membrane</keyword>
<dbReference type="RefSeq" id="WP_368802148.1">
    <property type="nucleotide sequence ID" value="NZ_JAZHFV010000002.1"/>
</dbReference>
<feature type="domain" description="Acyltransferase 3" evidence="2">
    <location>
        <begin position="10"/>
        <end position="330"/>
    </location>
</feature>
<dbReference type="EMBL" id="JAZHFV010000002">
    <property type="protein sequence ID" value="MEX4006891.1"/>
    <property type="molecule type" value="Genomic_DNA"/>
</dbReference>
<dbReference type="Proteomes" id="UP001559025">
    <property type="component" value="Unassembled WGS sequence"/>
</dbReference>
<dbReference type="Pfam" id="PF19040">
    <property type="entry name" value="SGNH"/>
    <property type="match status" value="1"/>
</dbReference>
<evidence type="ECO:0000259" key="3">
    <source>
        <dbReference type="Pfam" id="PF19040"/>
    </source>
</evidence>
<evidence type="ECO:0000313" key="4">
    <source>
        <dbReference type="EMBL" id="MEX4006891.1"/>
    </source>
</evidence>
<dbReference type="PANTHER" id="PTHR23028:SF53">
    <property type="entry name" value="ACYL_TRANSF_3 DOMAIN-CONTAINING PROTEIN"/>
    <property type="match status" value="1"/>
</dbReference>
<feature type="transmembrane region" description="Helical" evidence="1">
    <location>
        <begin position="12"/>
        <end position="29"/>
    </location>
</feature>
<dbReference type="SUPFAM" id="SSF52266">
    <property type="entry name" value="SGNH hydrolase"/>
    <property type="match status" value="1"/>
</dbReference>
<dbReference type="Pfam" id="PF01757">
    <property type="entry name" value="Acyl_transf_3"/>
    <property type="match status" value="1"/>
</dbReference>
<feature type="domain" description="SGNH" evidence="3">
    <location>
        <begin position="410"/>
        <end position="618"/>
    </location>
</feature>
<protein>
    <submittedName>
        <fullName evidence="4">Acyltransferase family protein</fullName>
        <ecNumber evidence="4">2.3.1.-</ecNumber>
    </submittedName>
</protein>
<feature type="transmembrane region" description="Helical" evidence="1">
    <location>
        <begin position="76"/>
        <end position="95"/>
    </location>
</feature>
<feature type="transmembrane region" description="Helical" evidence="1">
    <location>
        <begin position="352"/>
        <end position="371"/>
    </location>
</feature>
<feature type="transmembrane region" description="Helical" evidence="1">
    <location>
        <begin position="35"/>
        <end position="55"/>
    </location>
</feature>
<dbReference type="InterPro" id="IPR043968">
    <property type="entry name" value="SGNH"/>
</dbReference>
<sequence length="634" mass="70267">MTPTPAYRSDIDGLRAIAVLTVVLYHYGIAPFTGGFIGVDVFFVISGYLITKNLFTDLSGDRFSLVRFYDRRFRRILPALLVVLVASVAAGYLLLLPGDFARLGESGMFAAFGFSNFYFLWSSGYFDPAAEMQPLLHTWSLAVEEQFYLFWPLIMWCVWRLRKSAVFLLAVLAVIALASFVASVYWVETDQPVAFFMLHTRAWELAAGAALVFAKPIASRALGEGMGWVGLALIFYAAVQLTAETAFPGWNALYPCVGAALLVWPKSATTSAHRLLSLRPAVFIGLISYSLYLWHWPVLVFFRHYANAAMPTLTEAIMLIGLSIAAAWISLHLVERPVRQMRFQFWTPGRTIIAGAVSMAVTAAIASYSYLGNGLPGRLDEQARHYAAFDPYKREHEYSGCSVRAVPADGSLPDCLTRQGGEPRLLILGDSYATQLALPVYQSADNATLITIGNNGCRPVLDSVGRRQCTELMARAFDTYLSEGNFDAVILAARWRNGNDIRKLRKTLTEILRRTDHVYVIGQPIEYTTFLPSLLASASLPRRSHEIRAFNRYEEVSALEKEVKSALEGLPVTYVSPLQALCDADGNCQTVTDGNVPIQYDYGHLTREGARLVIDRLIQQGLLDDVARASVAAR</sequence>
<reference evidence="4 5" key="1">
    <citation type="submission" date="2024-01" db="EMBL/GenBank/DDBJ databases">
        <title>New evidence supports the origin of RcGTA from prophage.</title>
        <authorList>
            <person name="Xu Y."/>
            <person name="Liu B."/>
            <person name="Chen F."/>
        </authorList>
    </citation>
    <scope>NUCLEOTIDE SEQUENCE [LARGE SCALE GENOMIC DNA]</scope>
    <source>
        <strain evidence="4 5">CBW1107-2</strain>
    </source>
</reference>